<comment type="catalytic activity">
    <reaction evidence="1 7">
        <text>dTDP-alpha-D-glucose = dTDP-4-dehydro-6-deoxy-alpha-D-glucose + H2O</text>
        <dbReference type="Rhea" id="RHEA:17221"/>
        <dbReference type="ChEBI" id="CHEBI:15377"/>
        <dbReference type="ChEBI" id="CHEBI:57477"/>
        <dbReference type="ChEBI" id="CHEBI:57649"/>
        <dbReference type="EC" id="4.2.1.46"/>
    </reaction>
</comment>
<dbReference type="Gene3D" id="3.40.50.720">
    <property type="entry name" value="NAD(P)-binding Rossmann-like Domain"/>
    <property type="match status" value="1"/>
</dbReference>
<name>A0A3A8A891_9HYPH</name>
<dbReference type="EC" id="4.2.1.46" evidence="4 7"/>
<dbReference type="AlphaFoldDB" id="A0A3A8A891"/>
<keyword evidence="6 7" id="KW-0456">Lyase</keyword>
<dbReference type="InterPro" id="IPR036291">
    <property type="entry name" value="NAD(P)-bd_dom_sf"/>
</dbReference>
<feature type="domain" description="NAD(P)-binding" evidence="8">
    <location>
        <begin position="4"/>
        <end position="320"/>
    </location>
</feature>
<evidence type="ECO:0000256" key="1">
    <source>
        <dbReference type="ARBA" id="ARBA00001539"/>
    </source>
</evidence>
<keyword evidence="5" id="KW-0520">NAD</keyword>
<sequence length="336" mass="37485">MRLIVTGGAGFIGSAVCRHFVAAGHQVLNVDKLTYAANLDSLRSIANRPNYRFEHHDICDKQAMSALFAEFRPNAVMHLAAESHVDRSIDAPSVFIETNVAGTVNLLEVALDYWTGVGRPSDFRFHHVSTDEVYGDLPLDGGKFTESTPYNPSSPYSASKAASDFMVTSWYRTYGLPVVISNCSNNYGPFQNPEKLIPHMIVKALAGQHLPVYGTGSNVRDWLHVDDHVAALERVLTAGQVAERYNVGGCNEWKNIDVVRLICRLLDERRPRSDGRSYADQIAFVNDRPGHDLRYAIDAQKVADELGWSPSYDFESGLAQTVEWYLSNEWWWSGNG</sequence>
<dbReference type="Pfam" id="PF16363">
    <property type="entry name" value="GDP_Man_Dehyd"/>
    <property type="match status" value="1"/>
</dbReference>
<dbReference type="Proteomes" id="UP000246132">
    <property type="component" value="Unassembled WGS sequence"/>
</dbReference>
<protein>
    <recommendedName>
        <fullName evidence="4 7">dTDP-glucose 4,6-dehydratase</fullName>
        <ecNumber evidence="4 7">4.2.1.46</ecNumber>
    </recommendedName>
</protein>
<evidence type="ECO:0000256" key="4">
    <source>
        <dbReference type="ARBA" id="ARBA00011990"/>
    </source>
</evidence>
<dbReference type="SUPFAM" id="SSF51735">
    <property type="entry name" value="NAD(P)-binding Rossmann-fold domains"/>
    <property type="match status" value="1"/>
</dbReference>
<dbReference type="GO" id="GO:0009225">
    <property type="term" value="P:nucleotide-sugar metabolic process"/>
    <property type="evidence" value="ECO:0007669"/>
    <property type="project" value="InterPro"/>
</dbReference>
<comment type="caution">
    <text evidence="9">The sequence shown here is derived from an EMBL/GenBank/DDBJ whole genome shotgun (WGS) entry which is preliminary data.</text>
</comment>
<comment type="similarity">
    <text evidence="3 7">Belongs to the NAD(P)-dependent epimerase/dehydratase family. dTDP-glucose dehydratase subfamily.</text>
</comment>
<proteinExistence type="inferred from homology"/>
<dbReference type="PANTHER" id="PTHR43000">
    <property type="entry name" value="DTDP-D-GLUCOSE 4,6-DEHYDRATASE-RELATED"/>
    <property type="match status" value="1"/>
</dbReference>
<dbReference type="Gene3D" id="3.90.25.10">
    <property type="entry name" value="UDP-galactose 4-epimerase, domain 1"/>
    <property type="match status" value="1"/>
</dbReference>
<dbReference type="RefSeq" id="WP_109769085.1">
    <property type="nucleotide sequence ID" value="NZ_QFWV02000007.1"/>
</dbReference>
<evidence type="ECO:0000256" key="6">
    <source>
        <dbReference type="ARBA" id="ARBA00023239"/>
    </source>
</evidence>
<keyword evidence="10" id="KW-1185">Reference proteome</keyword>
<evidence type="ECO:0000259" key="8">
    <source>
        <dbReference type="Pfam" id="PF16363"/>
    </source>
</evidence>
<evidence type="ECO:0000313" key="10">
    <source>
        <dbReference type="Proteomes" id="UP000246132"/>
    </source>
</evidence>
<evidence type="ECO:0000256" key="3">
    <source>
        <dbReference type="ARBA" id="ARBA00008178"/>
    </source>
</evidence>
<evidence type="ECO:0000256" key="5">
    <source>
        <dbReference type="ARBA" id="ARBA00023027"/>
    </source>
</evidence>
<dbReference type="InterPro" id="IPR016040">
    <property type="entry name" value="NAD(P)-bd_dom"/>
</dbReference>
<dbReference type="EMBL" id="QFWV02000007">
    <property type="protein sequence ID" value="RKF06527.1"/>
    <property type="molecule type" value="Genomic_DNA"/>
</dbReference>
<reference evidence="9 10" key="1">
    <citation type="journal article" date="2018" name="Int. J. Syst. Bacteriol.">
        <title>Oceaniradius stylonemae gen. nov., sp. nov., isolated from a red alga, Stylonema cornu-cervi.</title>
        <authorList>
            <person name="Jeong S."/>
        </authorList>
    </citation>
    <scope>NUCLEOTIDE SEQUENCE [LARGE SCALE GENOMIC DNA]</scope>
    <source>
        <strain evidence="9 10">StC1</strain>
    </source>
</reference>
<accession>A0A3A8A891</accession>
<evidence type="ECO:0000256" key="7">
    <source>
        <dbReference type="RuleBase" id="RU004473"/>
    </source>
</evidence>
<gene>
    <name evidence="9" type="primary">rfbB</name>
    <name evidence="9" type="ORF">DEM25_013160</name>
</gene>
<evidence type="ECO:0000256" key="2">
    <source>
        <dbReference type="ARBA" id="ARBA00001911"/>
    </source>
</evidence>
<evidence type="ECO:0000313" key="9">
    <source>
        <dbReference type="EMBL" id="RKF06527.1"/>
    </source>
</evidence>
<organism evidence="9 10">
    <name type="scientific">Oceaniradius stylonematis</name>
    <dbReference type="NCBI Taxonomy" id="2184161"/>
    <lineage>
        <taxon>Bacteria</taxon>
        <taxon>Pseudomonadati</taxon>
        <taxon>Pseudomonadota</taxon>
        <taxon>Alphaproteobacteria</taxon>
        <taxon>Hyphomicrobiales</taxon>
        <taxon>Ahrensiaceae</taxon>
        <taxon>Oceaniradius</taxon>
    </lineage>
</organism>
<dbReference type="NCBIfam" id="TIGR01181">
    <property type="entry name" value="dTDP_gluc_dehyt"/>
    <property type="match status" value="1"/>
</dbReference>
<dbReference type="OrthoDB" id="9801785at2"/>
<comment type="cofactor">
    <cofactor evidence="2 7">
        <name>NAD(+)</name>
        <dbReference type="ChEBI" id="CHEBI:57540"/>
    </cofactor>
</comment>
<dbReference type="CDD" id="cd05246">
    <property type="entry name" value="dTDP_GD_SDR_e"/>
    <property type="match status" value="1"/>
</dbReference>
<dbReference type="InterPro" id="IPR005888">
    <property type="entry name" value="dTDP_Gluc_deHydtase"/>
</dbReference>
<dbReference type="GO" id="GO:0008460">
    <property type="term" value="F:dTDP-glucose 4,6-dehydratase activity"/>
    <property type="evidence" value="ECO:0007669"/>
    <property type="project" value="UniProtKB-EC"/>
</dbReference>